<dbReference type="HOGENOM" id="CLU_023853_4_1_3"/>
<dbReference type="FunCoup" id="K9TJQ2">
    <property type="interactions" value="327"/>
</dbReference>
<keyword evidence="5" id="KW-1185">Reference proteome</keyword>
<dbReference type="OrthoDB" id="9802051at2"/>
<evidence type="ECO:0000256" key="2">
    <source>
        <dbReference type="ARBA" id="ARBA00023125"/>
    </source>
</evidence>
<dbReference type="RefSeq" id="WP_015149716.1">
    <property type="nucleotide sequence ID" value="NC_019693.1"/>
</dbReference>
<dbReference type="STRING" id="56110.Oscil6304_3523"/>
<dbReference type="PATRIC" id="fig|56110.3.peg.4234"/>
<name>K9TJQ2_9CYAN</name>
<dbReference type="PANTHER" id="PTHR33375:SF7">
    <property type="entry name" value="CHROMOSOME 2-PARTITIONING PROTEIN PARB-RELATED"/>
    <property type="match status" value="1"/>
</dbReference>
<dbReference type="InterPro" id="IPR041468">
    <property type="entry name" value="HTH_ParB/Spo0J"/>
</dbReference>
<dbReference type="InterPro" id="IPR050336">
    <property type="entry name" value="Chromosome_partition/occlusion"/>
</dbReference>
<gene>
    <name evidence="4" type="ORF">Oscil6304_3523</name>
</gene>
<dbReference type="Proteomes" id="UP000010367">
    <property type="component" value="Chromosome"/>
</dbReference>
<dbReference type="AlphaFoldDB" id="K9TJQ2"/>
<protein>
    <submittedName>
        <fullName evidence="4">ParB-like partition protein</fullName>
    </submittedName>
</protein>
<evidence type="ECO:0000313" key="5">
    <source>
        <dbReference type="Proteomes" id="UP000010367"/>
    </source>
</evidence>
<dbReference type="InterPro" id="IPR036086">
    <property type="entry name" value="ParB/Sulfiredoxin_sf"/>
</dbReference>
<evidence type="ECO:0000259" key="3">
    <source>
        <dbReference type="SMART" id="SM00470"/>
    </source>
</evidence>
<dbReference type="InterPro" id="IPR003115">
    <property type="entry name" value="ParB_N"/>
</dbReference>
<dbReference type="PANTHER" id="PTHR33375">
    <property type="entry name" value="CHROMOSOME-PARTITIONING PROTEIN PARB-RELATED"/>
    <property type="match status" value="1"/>
</dbReference>
<dbReference type="NCBIfam" id="TIGR00180">
    <property type="entry name" value="parB_part"/>
    <property type="match status" value="1"/>
</dbReference>
<sequence length="300" mass="34584">MDTQNIPYLSHQNFPASEKIQISQLSRSQFQPRSYFDETAMTELTKSVKQHGVLHPIIVRPIGESRYELVAGERRYKAAKAAGLSEVPVIIQTLSDIEVLQYALMENLQREDLNPVEETEGILQLLELKLETDRQSVISLLNKMAKAKRGLADSAVRQEDQQMIETVFHSIGRLSLEAFRTHRLPLLKLSPEILEALRQGRIEYTKAKEIAKLESEGERVELLETTLAQSLSLRQVQKIVKEKKIPRKKDQLQTEIDNISKRFSRFKAWNNPDKRAKIEELLKTLTLLLSEENQQNVFRD</sequence>
<proteinExistence type="inferred from homology"/>
<comment type="similarity">
    <text evidence="1">Belongs to the ParB family.</text>
</comment>
<reference evidence="4 5" key="1">
    <citation type="submission" date="2012-06" db="EMBL/GenBank/DDBJ databases">
        <title>Finished chromosome of genome of Oscillatoria acuminata PCC 6304.</title>
        <authorList>
            <consortium name="US DOE Joint Genome Institute"/>
            <person name="Gugger M."/>
            <person name="Coursin T."/>
            <person name="Rippka R."/>
            <person name="Tandeau De Marsac N."/>
            <person name="Huntemann M."/>
            <person name="Wei C.-L."/>
            <person name="Han J."/>
            <person name="Detter J.C."/>
            <person name="Han C."/>
            <person name="Tapia R."/>
            <person name="Davenport K."/>
            <person name="Daligault H."/>
            <person name="Erkkila T."/>
            <person name="Gu W."/>
            <person name="Munk A.C.C."/>
            <person name="Teshima H."/>
            <person name="Xu Y."/>
            <person name="Chain P."/>
            <person name="Chen A."/>
            <person name="Krypides N."/>
            <person name="Mavromatis K."/>
            <person name="Markowitz V."/>
            <person name="Szeto E."/>
            <person name="Ivanova N."/>
            <person name="Mikhailova N."/>
            <person name="Ovchinnikova G."/>
            <person name="Pagani I."/>
            <person name="Pati A."/>
            <person name="Goodwin L."/>
            <person name="Peters L."/>
            <person name="Pitluck S."/>
            <person name="Woyke T."/>
            <person name="Kerfeld C."/>
        </authorList>
    </citation>
    <scope>NUCLEOTIDE SEQUENCE [LARGE SCALE GENOMIC DNA]</scope>
    <source>
        <strain evidence="4 5">PCC 6304</strain>
    </source>
</reference>
<dbReference type="GO" id="GO:0003677">
    <property type="term" value="F:DNA binding"/>
    <property type="evidence" value="ECO:0007669"/>
    <property type="project" value="UniProtKB-KW"/>
</dbReference>
<evidence type="ECO:0000256" key="1">
    <source>
        <dbReference type="ARBA" id="ARBA00006295"/>
    </source>
</evidence>
<dbReference type="GO" id="GO:0007059">
    <property type="term" value="P:chromosome segregation"/>
    <property type="evidence" value="ECO:0007669"/>
    <property type="project" value="TreeGrafter"/>
</dbReference>
<dbReference type="SUPFAM" id="SSF110849">
    <property type="entry name" value="ParB/Sulfiredoxin"/>
    <property type="match status" value="1"/>
</dbReference>
<dbReference type="Pfam" id="PF02195">
    <property type="entry name" value="ParB_N"/>
    <property type="match status" value="1"/>
</dbReference>
<keyword evidence="2" id="KW-0238">DNA-binding</keyword>
<dbReference type="InterPro" id="IPR004437">
    <property type="entry name" value="ParB/RepB/Spo0J"/>
</dbReference>
<dbReference type="eggNOG" id="COG1475">
    <property type="taxonomic scope" value="Bacteria"/>
</dbReference>
<dbReference type="SMART" id="SM00470">
    <property type="entry name" value="ParB"/>
    <property type="match status" value="1"/>
</dbReference>
<dbReference type="FunFam" id="3.90.1530.30:FF:000001">
    <property type="entry name" value="Chromosome partitioning protein ParB"/>
    <property type="match status" value="1"/>
</dbReference>
<dbReference type="SUPFAM" id="SSF109709">
    <property type="entry name" value="KorB DNA-binding domain-like"/>
    <property type="match status" value="1"/>
</dbReference>
<accession>K9TJQ2</accession>
<dbReference type="Gene3D" id="1.10.10.2830">
    <property type="match status" value="1"/>
</dbReference>
<evidence type="ECO:0000313" key="4">
    <source>
        <dbReference type="EMBL" id="AFY83087.1"/>
    </source>
</evidence>
<dbReference type="InParanoid" id="K9TJQ2"/>
<feature type="domain" description="ParB-like N-terminal" evidence="3">
    <location>
        <begin position="18"/>
        <end position="108"/>
    </location>
</feature>
<dbReference type="CDD" id="cd16393">
    <property type="entry name" value="SPO0J_N"/>
    <property type="match status" value="1"/>
</dbReference>
<dbReference type="EMBL" id="CP003607">
    <property type="protein sequence ID" value="AFY83087.1"/>
    <property type="molecule type" value="Genomic_DNA"/>
</dbReference>
<dbReference type="GO" id="GO:0005694">
    <property type="term" value="C:chromosome"/>
    <property type="evidence" value="ECO:0007669"/>
    <property type="project" value="TreeGrafter"/>
</dbReference>
<dbReference type="Pfam" id="PF17762">
    <property type="entry name" value="HTH_ParB"/>
    <property type="match status" value="1"/>
</dbReference>
<dbReference type="Gene3D" id="3.90.1530.30">
    <property type="match status" value="1"/>
</dbReference>
<dbReference type="KEGG" id="oac:Oscil6304_3523"/>
<organism evidence="4 5">
    <name type="scientific">Oscillatoria acuminata PCC 6304</name>
    <dbReference type="NCBI Taxonomy" id="56110"/>
    <lineage>
        <taxon>Bacteria</taxon>
        <taxon>Bacillati</taxon>
        <taxon>Cyanobacteriota</taxon>
        <taxon>Cyanophyceae</taxon>
        <taxon>Oscillatoriophycideae</taxon>
        <taxon>Oscillatoriales</taxon>
        <taxon>Oscillatoriaceae</taxon>
        <taxon>Oscillatoria</taxon>
    </lineage>
</organism>